<evidence type="ECO:0000313" key="7">
    <source>
        <dbReference type="Proteomes" id="UP001334084"/>
    </source>
</evidence>
<dbReference type="PROSITE" id="PS50294">
    <property type="entry name" value="WD_REPEATS_REGION"/>
    <property type="match status" value="1"/>
</dbReference>
<dbReference type="InterPro" id="IPR015943">
    <property type="entry name" value="WD40/YVTN_repeat-like_dom_sf"/>
</dbReference>
<dbReference type="PROSITE" id="PS00678">
    <property type="entry name" value="WD_REPEATS_1"/>
    <property type="match status" value="1"/>
</dbReference>
<dbReference type="GO" id="GO:0005737">
    <property type="term" value="C:cytoplasm"/>
    <property type="evidence" value="ECO:0007669"/>
    <property type="project" value="TreeGrafter"/>
</dbReference>
<dbReference type="Pfam" id="PF00400">
    <property type="entry name" value="WD40"/>
    <property type="match status" value="2"/>
</dbReference>
<dbReference type="GO" id="GO:0043161">
    <property type="term" value="P:proteasome-mediated ubiquitin-dependent protein catabolic process"/>
    <property type="evidence" value="ECO:0007669"/>
    <property type="project" value="TreeGrafter"/>
</dbReference>
<gene>
    <name evidence="6" type="ORF">VNE69_03219</name>
</gene>
<dbReference type="PANTHER" id="PTHR19849:SF0">
    <property type="entry name" value="PHOSPHOLIPASE A-2-ACTIVATING PROTEIN"/>
    <property type="match status" value="1"/>
</dbReference>
<dbReference type="GO" id="GO:0005634">
    <property type="term" value="C:nucleus"/>
    <property type="evidence" value="ECO:0007669"/>
    <property type="project" value="TreeGrafter"/>
</dbReference>
<dbReference type="PROSITE" id="PS51394">
    <property type="entry name" value="PFU"/>
    <property type="match status" value="1"/>
</dbReference>
<evidence type="ECO:0000313" key="6">
    <source>
        <dbReference type="EMBL" id="WUR03007.1"/>
    </source>
</evidence>
<dbReference type="PROSITE" id="PS50082">
    <property type="entry name" value="WD_REPEATS_2"/>
    <property type="match status" value="1"/>
</dbReference>
<reference evidence="6" key="1">
    <citation type="journal article" date="2024" name="BMC Genomics">
        <title>Functional annotation of a divergent genome using sequence and structure-based similarity.</title>
        <authorList>
            <person name="Svedberg D."/>
            <person name="Winiger R.R."/>
            <person name="Berg A."/>
            <person name="Sharma H."/>
            <person name="Tellgren-Roth C."/>
            <person name="Debrunner-Vossbrinck B.A."/>
            <person name="Vossbrinck C.R."/>
            <person name="Barandun J."/>
        </authorList>
    </citation>
    <scope>NUCLEOTIDE SEQUENCE</scope>
    <source>
        <strain evidence="6">Illinois isolate</strain>
    </source>
</reference>
<keyword evidence="7" id="KW-1185">Reference proteome</keyword>
<dbReference type="SUPFAM" id="SSF50978">
    <property type="entry name" value="WD40 repeat-like"/>
    <property type="match status" value="1"/>
</dbReference>
<dbReference type="InterPro" id="IPR015155">
    <property type="entry name" value="PFU"/>
</dbReference>
<dbReference type="PANTHER" id="PTHR19849">
    <property type="entry name" value="PHOSPHOLIPASE A-2-ACTIVATING PROTEIN"/>
    <property type="match status" value="1"/>
</dbReference>
<dbReference type="AlphaFoldDB" id="A0AAX4JAS5"/>
<protein>
    <submittedName>
        <fullName evidence="6">Protein DOA1</fullName>
    </submittedName>
</protein>
<dbReference type="Pfam" id="PF09070">
    <property type="entry name" value="PFU"/>
    <property type="match status" value="1"/>
</dbReference>
<evidence type="ECO:0000256" key="3">
    <source>
        <dbReference type="ARBA" id="ARBA00022737"/>
    </source>
</evidence>
<sequence length="531" mass="62219">MLELKNIINCSTKDIKDAVITDKYIITVGREELVIIYDKNDNPVGKIKSDSGNVNSVVFDGKKIIIGCQNGTICIFNIDGSERTPLYGHSGNVCNLKLRKNILLSGSWDHTLKAWDMKTLKMLYSVDHPGTVWCSDFIDDSRYVTACADKMLRIYRNNKLENTMSLHNFCVRSVIVKDNLIYSVDNEGTILKTNLNMDLLSHNSFKDFMYCIVQFKNHFICAGENGKIVILNDNLHILEEYNAPCTSCWKVFVYEDIVYVCGSDGILYIYKANDKKQEDQISNNEYYRDEFQNTNNDHEFMSDGEKYKVINNLVYKWTQNKWVLVGNQEKTYDYNLNVDLDGTIYTISLNKKDNIYEVADYFIRSNNLNPDIKNDVINLIRENVKDDKFKTYESINAEGVRRMLYNFTNIKYIYKNIENINKEDEDLIAREILWLLQNNMRFVALDLYRFFTVHGLRFDMTFLMRFSAKDKKEALAFTRLVTVLYCDPPFNLEGLFPVIQKLRDIGYLEDKDLDDYYNNRQVRKQLYSKTY</sequence>
<dbReference type="GeneID" id="90540815"/>
<dbReference type="InterPro" id="IPR019775">
    <property type="entry name" value="WD40_repeat_CS"/>
</dbReference>
<dbReference type="InterPro" id="IPR036322">
    <property type="entry name" value="WD40_repeat_dom_sf"/>
</dbReference>
<keyword evidence="2 4" id="KW-0853">WD repeat</keyword>
<feature type="repeat" description="WD" evidence="4">
    <location>
        <begin position="86"/>
        <end position="125"/>
    </location>
</feature>
<dbReference type="SMART" id="SM00320">
    <property type="entry name" value="WD40"/>
    <property type="match status" value="6"/>
</dbReference>
<dbReference type="InterPro" id="IPR001680">
    <property type="entry name" value="WD40_rpt"/>
</dbReference>
<dbReference type="InterPro" id="IPR038122">
    <property type="entry name" value="PFU_sf"/>
</dbReference>
<dbReference type="GO" id="GO:0010992">
    <property type="term" value="P:ubiquitin recycling"/>
    <property type="evidence" value="ECO:0007669"/>
    <property type="project" value="TreeGrafter"/>
</dbReference>
<dbReference type="EMBL" id="CP142728">
    <property type="protein sequence ID" value="WUR03007.1"/>
    <property type="molecule type" value="Genomic_DNA"/>
</dbReference>
<keyword evidence="1" id="KW-0963">Cytoplasm</keyword>
<evidence type="ECO:0000256" key="4">
    <source>
        <dbReference type="PROSITE-ProRule" id="PRU00221"/>
    </source>
</evidence>
<feature type="domain" description="PFU" evidence="5">
    <location>
        <begin position="299"/>
        <end position="394"/>
    </location>
</feature>
<dbReference type="Gene3D" id="2.130.10.10">
    <property type="entry name" value="YVTN repeat-like/Quinoprotein amine dehydrogenase"/>
    <property type="match status" value="1"/>
</dbReference>
<dbReference type="KEGG" id="vnx:VNE69_03219"/>
<proteinExistence type="predicted"/>
<dbReference type="GO" id="GO:0043130">
    <property type="term" value="F:ubiquitin binding"/>
    <property type="evidence" value="ECO:0007669"/>
    <property type="project" value="TreeGrafter"/>
</dbReference>
<evidence type="ECO:0000256" key="1">
    <source>
        <dbReference type="ARBA" id="ARBA00022490"/>
    </source>
</evidence>
<organism evidence="6 7">
    <name type="scientific">Vairimorpha necatrix</name>
    <dbReference type="NCBI Taxonomy" id="6039"/>
    <lineage>
        <taxon>Eukaryota</taxon>
        <taxon>Fungi</taxon>
        <taxon>Fungi incertae sedis</taxon>
        <taxon>Microsporidia</taxon>
        <taxon>Nosematidae</taxon>
        <taxon>Vairimorpha</taxon>
    </lineage>
</organism>
<dbReference type="Gene3D" id="3.10.20.870">
    <property type="entry name" value="PFU (PLAA family ubiquitin binding), C-terminal domain"/>
    <property type="match status" value="1"/>
</dbReference>
<dbReference type="RefSeq" id="XP_065329152.1">
    <property type="nucleotide sequence ID" value="XM_065473080.1"/>
</dbReference>
<evidence type="ECO:0000256" key="2">
    <source>
        <dbReference type="ARBA" id="ARBA00022574"/>
    </source>
</evidence>
<evidence type="ECO:0000259" key="5">
    <source>
        <dbReference type="PROSITE" id="PS51394"/>
    </source>
</evidence>
<keyword evidence="3" id="KW-0677">Repeat</keyword>
<dbReference type="Proteomes" id="UP001334084">
    <property type="component" value="Chromosome 3"/>
</dbReference>
<name>A0AAX4JAS5_9MICR</name>
<accession>A0AAX4JAS5</accession>